<keyword evidence="4" id="KW-1185">Reference proteome</keyword>
<dbReference type="Pfam" id="PF12684">
    <property type="entry name" value="DUF3799"/>
    <property type="match status" value="1"/>
</dbReference>
<protein>
    <recommendedName>
        <fullName evidence="2">Putative exodeoxyribonuclease 8 PDDEXK-like domain-containing protein</fullName>
    </recommendedName>
</protein>
<dbReference type="Proteomes" id="UP000199393">
    <property type="component" value="Chromosome I"/>
</dbReference>
<sequence>MTTTTVLEVTEPGIHPDMPEDVYHRDPVPGGSLSSSGARKLLETCPARFDYERRNPPPSRDEFDLGKAFHTKVLGTGAETVVCDFRDWKTKPAQEAKKAAYAAGKVPLLAHQAADVDAMTDAVRSHPIAGALLSKGDVEQSLFWTDDRTGIWRRARLDLLRTDAIVDLKSCESADGEHVAKAIARYGYHAQADFYLEGARALGLGELPFLFVFVEKRPPHLIHVVQLGPDELAAGRHLNNRAIDRFAECQRTGVWPGYADDITTISLPPYALRNLEY</sequence>
<evidence type="ECO:0000313" key="3">
    <source>
        <dbReference type="EMBL" id="SBV27539.1"/>
    </source>
</evidence>
<accession>A0A1C3N4N0</accession>
<proteinExistence type="predicted"/>
<evidence type="ECO:0000256" key="1">
    <source>
        <dbReference type="SAM" id="MobiDB-lite"/>
    </source>
</evidence>
<dbReference type="OrthoDB" id="3292504at2"/>
<organism evidence="3 4">
    <name type="scientific">Micromonospora krabiensis</name>
    <dbReference type="NCBI Taxonomy" id="307121"/>
    <lineage>
        <taxon>Bacteria</taxon>
        <taxon>Bacillati</taxon>
        <taxon>Actinomycetota</taxon>
        <taxon>Actinomycetes</taxon>
        <taxon>Micromonosporales</taxon>
        <taxon>Micromonosporaceae</taxon>
        <taxon>Micromonospora</taxon>
    </lineage>
</organism>
<name>A0A1C3N4N0_9ACTN</name>
<evidence type="ECO:0000259" key="2">
    <source>
        <dbReference type="Pfam" id="PF12684"/>
    </source>
</evidence>
<dbReference type="STRING" id="307121.GA0070620_3063"/>
<dbReference type="InterPro" id="IPR024432">
    <property type="entry name" value="Put_RecE_PDDEXK-like_dom"/>
</dbReference>
<gene>
    <name evidence="3" type="ORF">GA0070620_3063</name>
</gene>
<dbReference type="EMBL" id="LT598496">
    <property type="protein sequence ID" value="SBV27539.1"/>
    <property type="molecule type" value="Genomic_DNA"/>
</dbReference>
<feature type="region of interest" description="Disordered" evidence="1">
    <location>
        <begin position="1"/>
        <end position="21"/>
    </location>
</feature>
<dbReference type="AlphaFoldDB" id="A0A1C3N4N0"/>
<dbReference type="Gene3D" id="3.90.320.10">
    <property type="match status" value="1"/>
</dbReference>
<dbReference type="RefSeq" id="WP_091591396.1">
    <property type="nucleotide sequence ID" value="NZ_JBHRWG010000004.1"/>
</dbReference>
<feature type="domain" description="Putative exodeoxyribonuclease 8 PDDEXK-like" evidence="2">
    <location>
        <begin position="40"/>
        <end position="264"/>
    </location>
</feature>
<dbReference type="InterPro" id="IPR011604">
    <property type="entry name" value="PDDEXK-like_dom_sf"/>
</dbReference>
<reference evidence="4" key="1">
    <citation type="submission" date="2016-06" db="EMBL/GenBank/DDBJ databases">
        <authorList>
            <person name="Varghese N."/>
        </authorList>
    </citation>
    <scope>NUCLEOTIDE SEQUENCE [LARGE SCALE GENOMIC DNA]</scope>
    <source>
        <strain evidence="4">DSM 45344</strain>
    </source>
</reference>
<evidence type="ECO:0000313" key="4">
    <source>
        <dbReference type="Proteomes" id="UP000199393"/>
    </source>
</evidence>